<evidence type="ECO:0000313" key="2">
    <source>
        <dbReference type="EMBL" id="GER26108.1"/>
    </source>
</evidence>
<organism evidence="2 3">
    <name type="scientific">Striga asiatica</name>
    <name type="common">Asiatic witchweed</name>
    <name type="synonym">Buchnera asiatica</name>
    <dbReference type="NCBI Taxonomy" id="4170"/>
    <lineage>
        <taxon>Eukaryota</taxon>
        <taxon>Viridiplantae</taxon>
        <taxon>Streptophyta</taxon>
        <taxon>Embryophyta</taxon>
        <taxon>Tracheophyta</taxon>
        <taxon>Spermatophyta</taxon>
        <taxon>Magnoliopsida</taxon>
        <taxon>eudicotyledons</taxon>
        <taxon>Gunneridae</taxon>
        <taxon>Pentapetalae</taxon>
        <taxon>asterids</taxon>
        <taxon>lamiids</taxon>
        <taxon>Lamiales</taxon>
        <taxon>Orobanchaceae</taxon>
        <taxon>Buchnereae</taxon>
        <taxon>Striga</taxon>
    </lineage>
</organism>
<feature type="non-terminal residue" evidence="2">
    <location>
        <position position="307"/>
    </location>
</feature>
<proteinExistence type="predicted"/>
<dbReference type="PANTHER" id="PTHR33144:SF16">
    <property type="entry name" value="OS02G0129000 PROTEIN"/>
    <property type="match status" value="1"/>
</dbReference>
<dbReference type="OrthoDB" id="1913335at2759"/>
<reference evidence="3" key="1">
    <citation type="journal article" date="2019" name="Curr. Biol.">
        <title>Genome Sequence of Striga asiatica Provides Insight into the Evolution of Plant Parasitism.</title>
        <authorList>
            <person name="Yoshida S."/>
            <person name="Kim S."/>
            <person name="Wafula E.K."/>
            <person name="Tanskanen J."/>
            <person name="Kim Y.M."/>
            <person name="Honaas L."/>
            <person name="Yang Z."/>
            <person name="Spallek T."/>
            <person name="Conn C.E."/>
            <person name="Ichihashi Y."/>
            <person name="Cheong K."/>
            <person name="Cui S."/>
            <person name="Der J.P."/>
            <person name="Gundlach H."/>
            <person name="Jiao Y."/>
            <person name="Hori C."/>
            <person name="Ishida J.K."/>
            <person name="Kasahara H."/>
            <person name="Kiba T."/>
            <person name="Kim M.S."/>
            <person name="Koo N."/>
            <person name="Laohavisit A."/>
            <person name="Lee Y.H."/>
            <person name="Lumba S."/>
            <person name="McCourt P."/>
            <person name="Mortimer J.C."/>
            <person name="Mutuku J.M."/>
            <person name="Nomura T."/>
            <person name="Sasaki-Sekimoto Y."/>
            <person name="Seto Y."/>
            <person name="Wang Y."/>
            <person name="Wakatake T."/>
            <person name="Sakakibara H."/>
            <person name="Demura T."/>
            <person name="Yamaguchi S."/>
            <person name="Yoneyama K."/>
            <person name="Manabe R.I."/>
            <person name="Nelson D.C."/>
            <person name="Schulman A.H."/>
            <person name="Timko M.P."/>
            <person name="dePamphilis C.W."/>
            <person name="Choi D."/>
            <person name="Shirasu K."/>
        </authorList>
    </citation>
    <scope>NUCLEOTIDE SEQUENCE [LARGE SCALE GENOMIC DNA]</scope>
    <source>
        <strain evidence="3">cv. UVA1</strain>
    </source>
</reference>
<gene>
    <name evidence="2" type="ORF">STAS_01738</name>
</gene>
<evidence type="ECO:0000313" key="3">
    <source>
        <dbReference type="Proteomes" id="UP000325081"/>
    </source>
</evidence>
<sequence length="307" mass="35656">FTTSLLARNSVLAPLNFLDWRRVSNKDKLWEYVKKKFIISEEGKDYVLSSIGALWRTHKSRIKKRHYSKYDNDEERWENQPRSIPDEDFTELLNYWDLEEVKEQAEIKPPSIATMYMETRKEGMEKNTRHLMRTKNEKQPSNFVYHLFLMKFCSHINPKSSGEIIKVQISLKVLTSITLSVNDRRTFEGTNNKQLIKGEDIDDGANLQSIPPRFNYECSEGMEMRSEVDKSKYSGHYSPPTAAVCHRKEPPEIAACRVLSLEPCTSPAACNCEYQPVTARCRATRKVPATQRDTQYHRTSPAHRPCS</sequence>
<comment type="caution">
    <text evidence="2">The sequence shown here is derived from an EMBL/GenBank/DDBJ whole genome shotgun (WGS) entry which is preliminary data.</text>
</comment>
<dbReference type="PANTHER" id="PTHR33144">
    <property type="entry name" value="OS10G0409366 PROTEIN-RELATED"/>
    <property type="match status" value="1"/>
</dbReference>
<dbReference type="AlphaFoldDB" id="A0A5A7P0V6"/>
<dbReference type="EMBL" id="BKCP01000780">
    <property type="protein sequence ID" value="GER26108.1"/>
    <property type="molecule type" value="Genomic_DNA"/>
</dbReference>
<evidence type="ECO:0000256" key="1">
    <source>
        <dbReference type="SAM" id="MobiDB-lite"/>
    </source>
</evidence>
<protein>
    <submittedName>
        <fullName evidence="2">Plant transposase</fullName>
    </submittedName>
</protein>
<keyword evidence="3" id="KW-1185">Reference proteome</keyword>
<dbReference type="Proteomes" id="UP000325081">
    <property type="component" value="Unassembled WGS sequence"/>
</dbReference>
<feature type="region of interest" description="Disordered" evidence="1">
    <location>
        <begin position="287"/>
        <end position="307"/>
    </location>
</feature>
<feature type="non-terminal residue" evidence="2">
    <location>
        <position position="1"/>
    </location>
</feature>
<name>A0A5A7P0V6_STRAF</name>
<accession>A0A5A7P0V6</accession>